<evidence type="ECO:0000313" key="2">
    <source>
        <dbReference type="EMBL" id="OQV19756.1"/>
    </source>
</evidence>
<feature type="transmembrane region" description="Helical" evidence="1">
    <location>
        <begin position="254"/>
        <end position="277"/>
    </location>
</feature>
<sequence length="421" mass="47138">MVFAKIRINVGTANSAITNVLLFCGILRSRNHTRSTVSSISRGLILAVACSLSLIYRCTNYKFTINGGSITLSNLSIFQIVDYSQYVLRTLGAITVMSIVWRKSVILSTLQRENRALVKALTHRRSTSNTGALVFLTFILFNVILIGTRACQLLTTDMTKLKWDESTNIPWLKVTYLQDQMFTTFVSYPVESLRLLSLGFVVNIVAEFGHGPASTCLRVLEESATLRDLAGNLPEAWAARETSLGIAEKLRSHLTVVLTMAMMFDMLCLNAGLCNFLQPKNGTFTVIRSLLAVWMYVVEILVTVRAVMRLNHIDASTLRKVQQLQSSLEQELQLLENGKKDPFFNHRALWGRQLQTLRSRLSKFSSACFRERNLALPLHGFGVITYGTVLSIIGLLSTFLIFLMDQRNLSGPTVAYNATNY</sequence>
<feature type="transmembrane region" description="Helical" evidence="1">
    <location>
        <begin position="289"/>
        <end position="308"/>
    </location>
</feature>
<keyword evidence="1" id="KW-0812">Transmembrane</keyword>
<evidence type="ECO:0008006" key="4">
    <source>
        <dbReference type="Google" id="ProtNLM"/>
    </source>
</evidence>
<reference evidence="3" key="1">
    <citation type="submission" date="2017-01" db="EMBL/GenBank/DDBJ databases">
        <title>Comparative genomics of anhydrobiosis in the tardigrade Hypsibius dujardini.</title>
        <authorList>
            <person name="Yoshida Y."/>
            <person name="Koutsovoulos G."/>
            <person name="Laetsch D."/>
            <person name="Stevens L."/>
            <person name="Kumar S."/>
            <person name="Horikawa D."/>
            <person name="Ishino K."/>
            <person name="Komine S."/>
            <person name="Tomita M."/>
            <person name="Blaxter M."/>
            <person name="Arakawa K."/>
        </authorList>
    </citation>
    <scope>NUCLEOTIDE SEQUENCE [LARGE SCALE GENOMIC DNA]</scope>
    <source>
        <strain evidence="3">Z151</strain>
    </source>
</reference>
<keyword evidence="3" id="KW-1185">Reference proteome</keyword>
<keyword evidence="1" id="KW-1133">Transmembrane helix</keyword>
<protein>
    <recommendedName>
        <fullName evidence="4">Gustatory receptor</fullName>
    </recommendedName>
</protein>
<feature type="transmembrane region" description="Helical" evidence="1">
    <location>
        <begin position="39"/>
        <end position="56"/>
    </location>
</feature>
<feature type="transmembrane region" description="Helical" evidence="1">
    <location>
        <begin position="131"/>
        <end position="155"/>
    </location>
</feature>
<dbReference type="AlphaFoldDB" id="A0A1W0WX71"/>
<gene>
    <name evidence="2" type="ORF">BV898_06295</name>
</gene>
<accession>A0A1W0WX71</accession>
<proteinExistence type="predicted"/>
<feature type="transmembrane region" description="Helical" evidence="1">
    <location>
        <begin position="6"/>
        <end position="27"/>
    </location>
</feature>
<feature type="transmembrane region" description="Helical" evidence="1">
    <location>
        <begin position="383"/>
        <end position="403"/>
    </location>
</feature>
<dbReference type="EMBL" id="MTYJ01000036">
    <property type="protein sequence ID" value="OQV19756.1"/>
    <property type="molecule type" value="Genomic_DNA"/>
</dbReference>
<comment type="caution">
    <text evidence="2">The sequence shown here is derived from an EMBL/GenBank/DDBJ whole genome shotgun (WGS) entry which is preliminary data.</text>
</comment>
<keyword evidence="1" id="KW-0472">Membrane</keyword>
<evidence type="ECO:0000313" key="3">
    <source>
        <dbReference type="Proteomes" id="UP000192578"/>
    </source>
</evidence>
<name>A0A1W0WX71_HYPEX</name>
<organism evidence="2 3">
    <name type="scientific">Hypsibius exemplaris</name>
    <name type="common">Freshwater tardigrade</name>
    <dbReference type="NCBI Taxonomy" id="2072580"/>
    <lineage>
        <taxon>Eukaryota</taxon>
        <taxon>Metazoa</taxon>
        <taxon>Ecdysozoa</taxon>
        <taxon>Tardigrada</taxon>
        <taxon>Eutardigrada</taxon>
        <taxon>Parachela</taxon>
        <taxon>Hypsibioidea</taxon>
        <taxon>Hypsibiidae</taxon>
        <taxon>Hypsibius</taxon>
    </lineage>
</organism>
<evidence type="ECO:0000256" key="1">
    <source>
        <dbReference type="SAM" id="Phobius"/>
    </source>
</evidence>
<dbReference type="Proteomes" id="UP000192578">
    <property type="component" value="Unassembled WGS sequence"/>
</dbReference>